<organism evidence="13">
    <name type="scientific">Lygus hesperus</name>
    <name type="common">Western plant bug</name>
    <dbReference type="NCBI Taxonomy" id="30085"/>
    <lineage>
        <taxon>Eukaryota</taxon>
        <taxon>Metazoa</taxon>
        <taxon>Ecdysozoa</taxon>
        <taxon>Arthropoda</taxon>
        <taxon>Hexapoda</taxon>
        <taxon>Insecta</taxon>
        <taxon>Pterygota</taxon>
        <taxon>Neoptera</taxon>
        <taxon>Paraneoptera</taxon>
        <taxon>Hemiptera</taxon>
        <taxon>Heteroptera</taxon>
        <taxon>Panheteroptera</taxon>
        <taxon>Cimicomorpha</taxon>
        <taxon>Miridae</taxon>
        <taxon>Mirini</taxon>
        <taxon>Lygus</taxon>
    </lineage>
</organism>
<evidence type="ECO:0000256" key="6">
    <source>
        <dbReference type="ARBA" id="ARBA00023030"/>
    </source>
</evidence>
<evidence type="ECO:0000313" key="13">
    <source>
        <dbReference type="EMBL" id="JAG58183.1"/>
    </source>
</evidence>
<dbReference type="InterPro" id="IPR001839">
    <property type="entry name" value="TGF-b_C"/>
</dbReference>
<evidence type="ECO:0000256" key="5">
    <source>
        <dbReference type="ARBA" id="ARBA00022729"/>
    </source>
</evidence>
<dbReference type="InterPro" id="IPR001111">
    <property type="entry name" value="TGF-b_propeptide"/>
</dbReference>
<feature type="region of interest" description="Disordered" evidence="10">
    <location>
        <begin position="273"/>
        <end position="310"/>
    </location>
</feature>
<comment type="subcellular location">
    <subcellularLocation>
        <location evidence="1">Secreted</location>
    </subcellularLocation>
</comment>
<dbReference type="GO" id="GO:0005615">
    <property type="term" value="C:extracellular space"/>
    <property type="evidence" value="ECO:0007669"/>
    <property type="project" value="UniProtKB-KW"/>
</dbReference>
<protein>
    <recommendedName>
        <fullName evidence="12">TGF-beta family profile domain-containing protein</fullName>
    </recommendedName>
</protein>
<dbReference type="SUPFAM" id="SSF57501">
    <property type="entry name" value="Cystine-knot cytokines"/>
    <property type="match status" value="1"/>
</dbReference>
<dbReference type="Pfam" id="PF00688">
    <property type="entry name" value="TGFb_propeptide"/>
    <property type="match status" value="1"/>
</dbReference>
<evidence type="ECO:0000256" key="1">
    <source>
        <dbReference type="ARBA" id="ARBA00004613"/>
    </source>
</evidence>
<evidence type="ECO:0000256" key="10">
    <source>
        <dbReference type="SAM" id="MobiDB-lite"/>
    </source>
</evidence>
<dbReference type="GO" id="GO:0008083">
    <property type="term" value="F:growth factor activity"/>
    <property type="evidence" value="ECO:0007669"/>
    <property type="project" value="UniProtKB-KW"/>
</dbReference>
<dbReference type="InterPro" id="IPR015615">
    <property type="entry name" value="TGF-beta-rel"/>
</dbReference>
<feature type="domain" description="TGF-beta family profile" evidence="12">
    <location>
        <begin position="275"/>
        <end position="415"/>
    </location>
</feature>
<dbReference type="CDD" id="cd13761">
    <property type="entry name" value="TGF_beta_BMP5_like"/>
    <property type="match status" value="1"/>
</dbReference>
<evidence type="ECO:0000256" key="7">
    <source>
        <dbReference type="ARBA" id="ARBA00023157"/>
    </source>
</evidence>
<dbReference type="Pfam" id="PF00019">
    <property type="entry name" value="TGF_beta"/>
    <property type="match status" value="1"/>
</dbReference>
<dbReference type="PROSITE" id="PS51362">
    <property type="entry name" value="TGF_BETA_2"/>
    <property type="match status" value="1"/>
</dbReference>
<dbReference type="InterPro" id="IPR029034">
    <property type="entry name" value="Cystine-knot_cytokine"/>
</dbReference>
<sequence length="415" mass="46870">MVTSASFWAFSFNYFILLSSATFSGLYLDNGHDQTVIHRSLSHREKQHFELELLDLLGLQERPRVSRATPVRSAAHKYLLDLYKSQLETPARSTRSQFDINEMDSSILEESDAILSLKNLYRSKPNESIAEDVQKLWFDVKTIPPSIDGIIRAELRVFQSSITSLPSDKPYSIAVQQIKKGENEDEILELVKIINTTVGFEGWHSFNMTGPLSDWLSSGNNFGLYLRAFESGMPDTLVNLSDLGVAGGTPHPRLDGEDEPFMVVFMHGEAKRAPRVRRQTRHRKKKTENSETPNMNPLTEPSAGHGWSQSPRSCQIQSLFVNFKDLEWQDWIIAPVGYSAYYCSGECNFPLNAHMNATNHAIVQTLVNLINPLKVPRPCCAPTKLTPISVLYFVDESNVILKKYKNMVVKSCGCH</sequence>
<comment type="similarity">
    <text evidence="2 9">Belongs to the TGF-beta family.</text>
</comment>
<dbReference type="PANTHER" id="PTHR11848">
    <property type="entry name" value="TGF-BETA FAMILY"/>
    <property type="match status" value="1"/>
</dbReference>
<dbReference type="PANTHER" id="PTHR11848:SF310">
    <property type="entry name" value="PROTEIN 60A-RELATED"/>
    <property type="match status" value="1"/>
</dbReference>
<evidence type="ECO:0000256" key="11">
    <source>
        <dbReference type="SAM" id="Phobius"/>
    </source>
</evidence>
<dbReference type="Gene3D" id="2.60.120.970">
    <property type="match status" value="1"/>
</dbReference>
<evidence type="ECO:0000256" key="4">
    <source>
        <dbReference type="ARBA" id="ARBA00022525"/>
    </source>
</evidence>
<evidence type="ECO:0000256" key="3">
    <source>
        <dbReference type="ARBA" id="ARBA00022514"/>
    </source>
</evidence>
<dbReference type="Gene3D" id="2.10.90.10">
    <property type="entry name" value="Cystine-knot cytokines"/>
    <property type="match status" value="1"/>
</dbReference>
<keyword evidence="5" id="KW-0732">Signal</keyword>
<dbReference type="FunFam" id="2.10.90.10:FF:000003">
    <property type="entry name" value="Bone morphogenetic protein 5"/>
    <property type="match status" value="1"/>
</dbReference>
<accession>A0A0K8SY13</accession>
<feature type="transmembrane region" description="Helical" evidence="11">
    <location>
        <begin position="7"/>
        <end position="28"/>
    </location>
</feature>
<evidence type="ECO:0000256" key="8">
    <source>
        <dbReference type="ARBA" id="ARBA00023180"/>
    </source>
</evidence>
<keyword evidence="3" id="KW-0202">Cytokine</keyword>
<name>A0A0K8SY13_LYGHE</name>
<keyword evidence="7" id="KW-1015">Disulfide bond</keyword>
<evidence type="ECO:0000256" key="2">
    <source>
        <dbReference type="ARBA" id="ARBA00006656"/>
    </source>
</evidence>
<dbReference type="PROSITE" id="PS00250">
    <property type="entry name" value="TGF_BETA_1"/>
    <property type="match status" value="1"/>
</dbReference>
<reference evidence="13" key="1">
    <citation type="submission" date="2014-09" db="EMBL/GenBank/DDBJ databases">
        <authorList>
            <person name="Magalhaes I.L.F."/>
            <person name="Oliveira U."/>
            <person name="Santos F.R."/>
            <person name="Vidigal T.H.D.A."/>
            <person name="Brescovit A.D."/>
            <person name="Santos A.J."/>
        </authorList>
    </citation>
    <scope>NUCLEOTIDE SEQUENCE</scope>
</reference>
<evidence type="ECO:0000259" key="12">
    <source>
        <dbReference type="PROSITE" id="PS51362"/>
    </source>
</evidence>
<feature type="compositionally biased region" description="Basic residues" evidence="10">
    <location>
        <begin position="273"/>
        <end position="286"/>
    </location>
</feature>
<dbReference type="AlphaFoldDB" id="A0A0K8SY13"/>
<dbReference type="InterPro" id="IPR017948">
    <property type="entry name" value="TGFb_CS"/>
</dbReference>
<evidence type="ECO:0000256" key="9">
    <source>
        <dbReference type="RuleBase" id="RU000354"/>
    </source>
</evidence>
<keyword evidence="4" id="KW-0964">Secreted</keyword>
<keyword evidence="11" id="KW-1133">Transmembrane helix</keyword>
<dbReference type="GO" id="GO:0005125">
    <property type="term" value="F:cytokine activity"/>
    <property type="evidence" value="ECO:0007669"/>
    <property type="project" value="UniProtKB-KW"/>
</dbReference>
<keyword evidence="11" id="KW-0472">Membrane</keyword>
<keyword evidence="8" id="KW-0325">Glycoprotein</keyword>
<dbReference type="EMBL" id="GBRD01007638">
    <property type="protein sequence ID" value="JAG58183.1"/>
    <property type="molecule type" value="Transcribed_RNA"/>
</dbReference>
<proteinExistence type="inferred from homology"/>
<dbReference type="SMART" id="SM00204">
    <property type="entry name" value="TGFB"/>
    <property type="match status" value="1"/>
</dbReference>
<keyword evidence="11" id="KW-0812">Transmembrane</keyword>
<dbReference type="GO" id="GO:0032502">
    <property type="term" value="P:developmental process"/>
    <property type="evidence" value="ECO:0007669"/>
    <property type="project" value="UniProtKB-ARBA"/>
</dbReference>
<keyword evidence="6 9" id="KW-0339">Growth factor</keyword>
<feature type="compositionally biased region" description="Polar residues" evidence="10">
    <location>
        <begin position="290"/>
        <end position="299"/>
    </location>
</feature>